<proteinExistence type="predicted"/>
<protein>
    <submittedName>
        <fullName evidence="1">Uncharacterized protein</fullName>
    </submittedName>
</protein>
<accession>A0A0A9DRA0</accession>
<reference evidence="1" key="2">
    <citation type="journal article" date="2015" name="Data Brief">
        <title>Shoot transcriptome of the giant reed, Arundo donax.</title>
        <authorList>
            <person name="Barrero R.A."/>
            <person name="Guerrero F.D."/>
            <person name="Moolhuijzen P."/>
            <person name="Goolsby J.A."/>
            <person name="Tidwell J."/>
            <person name="Bellgard S.E."/>
            <person name="Bellgard M.I."/>
        </authorList>
    </citation>
    <scope>NUCLEOTIDE SEQUENCE</scope>
    <source>
        <tissue evidence="1">Shoot tissue taken approximately 20 cm above the soil surface</tissue>
    </source>
</reference>
<reference evidence="1" key="1">
    <citation type="submission" date="2014-09" db="EMBL/GenBank/DDBJ databases">
        <authorList>
            <person name="Magalhaes I.L.F."/>
            <person name="Oliveira U."/>
            <person name="Santos F.R."/>
            <person name="Vidigal T.H.D.A."/>
            <person name="Brescovit A.D."/>
            <person name="Santos A.J."/>
        </authorList>
    </citation>
    <scope>NUCLEOTIDE SEQUENCE</scope>
    <source>
        <tissue evidence="1">Shoot tissue taken approximately 20 cm above the soil surface</tissue>
    </source>
</reference>
<dbReference type="EMBL" id="GBRH01207559">
    <property type="protein sequence ID" value="JAD90336.1"/>
    <property type="molecule type" value="Transcribed_RNA"/>
</dbReference>
<sequence length="107" mass="12015">MGPGLHSIPFRELQSKKTELNCLSLKLQQHWEVAICLQNRHHAPPAVQVTRAFWPSYLAKLSPLVSVSMVSLRAVLVNSLQIQKICPLVSSENKGTMWELNNAVDEI</sequence>
<name>A0A0A9DRA0_ARUDO</name>
<organism evidence="1">
    <name type="scientific">Arundo donax</name>
    <name type="common">Giant reed</name>
    <name type="synonym">Donax arundinaceus</name>
    <dbReference type="NCBI Taxonomy" id="35708"/>
    <lineage>
        <taxon>Eukaryota</taxon>
        <taxon>Viridiplantae</taxon>
        <taxon>Streptophyta</taxon>
        <taxon>Embryophyta</taxon>
        <taxon>Tracheophyta</taxon>
        <taxon>Spermatophyta</taxon>
        <taxon>Magnoliopsida</taxon>
        <taxon>Liliopsida</taxon>
        <taxon>Poales</taxon>
        <taxon>Poaceae</taxon>
        <taxon>PACMAD clade</taxon>
        <taxon>Arundinoideae</taxon>
        <taxon>Arundineae</taxon>
        <taxon>Arundo</taxon>
    </lineage>
</organism>
<evidence type="ECO:0000313" key="1">
    <source>
        <dbReference type="EMBL" id="JAD90336.1"/>
    </source>
</evidence>
<dbReference type="AlphaFoldDB" id="A0A0A9DRA0"/>